<gene>
    <name evidence="2" type="primary">amiD</name>
    <name evidence="2" type="ORF">GCM10010990_18320</name>
</gene>
<feature type="domain" description="Amidase" evidence="1">
    <location>
        <begin position="11"/>
        <end position="432"/>
    </location>
</feature>
<dbReference type="PANTHER" id="PTHR11895:SF176">
    <property type="entry name" value="AMIDASE AMID-RELATED"/>
    <property type="match status" value="1"/>
</dbReference>
<proteinExistence type="predicted"/>
<dbReference type="Gene3D" id="3.90.1300.10">
    <property type="entry name" value="Amidase signature (AS) domain"/>
    <property type="match status" value="1"/>
</dbReference>
<evidence type="ECO:0000259" key="1">
    <source>
        <dbReference type="Pfam" id="PF01425"/>
    </source>
</evidence>
<evidence type="ECO:0000313" key="3">
    <source>
        <dbReference type="Proteomes" id="UP000612349"/>
    </source>
</evidence>
<keyword evidence="3" id="KW-1185">Reference proteome</keyword>
<dbReference type="PANTHER" id="PTHR11895">
    <property type="entry name" value="TRANSAMIDASE"/>
    <property type="match status" value="1"/>
</dbReference>
<accession>A0A917DTK6</accession>
<comment type="caution">
    <text evidence="2">The sequence shown here is derived from an EMBL/GenBank/DDBJ whole genome shotgun (WGS) entry which is preliminary data.</text>
</comment>
<reference evidence="2" key="1">
    <citation type="journal article" date="2014" name="Int. J. Syst. Evol. Microbiol.">
        <title>Complete genome sequence of Corynebacterium casei LMG S-19264T (=DSM 44701T), isolated from a smear-ripened cheese.</title>
        <authorList>
            <consortium name="US DOE Joint Genome Institute (JGI-PGF)"/>
            <person name="Walter F."/>
            <person name="Albersmeier A."/>
            <person name="Kalinowski J."/>
            <person name="Ruckert C."/>
        </authorList>
    </citation>
    <scope>NUCLEOTIDE SEQUENCE</scope>
    <source>
        <strain evidence="2">CGMCC 1.15360</strain>
    </source>
</reference>
<dbReference type="SUPFAM" id="SSF75304">
    <property type="entry name" value="Amidase signature (AS) enzymes"/>
    <property type="match status" value="1"/>
</dbReference>
<evidence type="ECO:0000313" key="2">
    <source>
        <dbReference type="EMBL" id="GGD69120.1"/>
    </source>
</evidence>
<dbReference type="InterPro" id="IPR023631">
    <property type="entry name" value="Amidase_dom"/>
</dbReference>
<dbReference type="GO" id="GO:0003824">
    <property type="term" value="F:catalytic activity"/>
    <property type="evidence" value="ECO:0007669"/>
    <property type="project" value="InterPro"/>
</dbReference>
<sequence length="451" mass="48183">MLGDGQISSIELTEAILARIQRINPDYNAFLTVTGDVALVSARQADANFAKGIRLSAMQGIPFGLKDNIDTGGIRTTVGMKQFFDRVPDTDATVAARLKSGGAVLVGKNHLAEAATTVHHPIYGRAPKSPWRDGMWTGTSSSGSGVAVATGMCFGSLGTDTGGSIRLPAMSNGITGLKPTWERVSAAGIFPLVRMSDAVGPLTRDAWGAAAMMSVIAGEDDRDMITSIRPVPDYLASLEAPLDAGNIRIGIDREFNTANVTPDVLASMSHVEEVLRELGFTIVEFKMPDVSRFEFGKSKPTAHVAYSHRDIYPEQAADYTEGFAKGLEAGRNADPLDMAAAELRRAGFKGEMARTMRELDLILSPVAPRPTPNWNDVMSMMGSGTYGKFLPYLGYVNVAGLPSIAFPAGFSSEGTPLSAQLIGRPFGEDLLLNSVDAFQQVTDWHLHTAVI</sequence>
<reference evidence="2" key="2">
    <citation type="submission" date="2020-09" db="EMBL/GenBank/DDBJ databases">
        <authorList>
            <person name="Sun Q."/>
            <person name="Zhou Y."/>
        </authorList>
    </citation>
    <scope>NUCLEOTIDE SEQUENCE</scope>
    <source>
        <strain evidence="2">CGMCC 1.15360</strain>
    </source>
</reference>
<name>A0A917DTK6_9SPHN</name>
<protein>
    <submittedName>
        <fullName evidence="2">Amidase AmiD</fullName>
    </submittedName>
</protein>
<dbReference type="InterPro" id="IPR036928">
    <property type="entry name" value="AS_sf"/>
</dbReference>
<dbReference type="Proteomes" id="UP000612349">
    <property type="component" value="Unassembled WGS sequence"/>
</dbReference>
<dbReference type="EMBL" id="BMIP01000003">
    <property type="protein sequence ID" value="GGD69120.1"/>
    <property type="molecule type" value="Genomic_DNA"/>
</dbReference>
<dbReference type="AlphaFoldDB" id="A0A917DTK6"/>
<organism evidence="2 3">
    <name type="scientific">Croceicoccus mobilis</name>
    <dbReference type="NCBI Taxonomy" id="1703339"/>
    <lineage>
        <taxon>Bacteria</taxon>
        <taxon>Pseudomonadati</taxon>
        <taxon>Pseudomonadota</taxon>
        <taxon>Alphaproteobacteria</taxon>
        <taxon>Sphingomonadales</taxon>
        <taxon>Erythrobacteraceae</taxon>
        <taxon>Croceicoccus</taxon>
    </lineage>
</organism>
<dbReference type="Pfam" id="PF01425">
    <property type="entry name" value="Amidase"/>
    <property type="match status" value="1"/>
</dbReference>
<dbReference type="InterPro" id="IPR000120">
    <property type="entry name" value="Amidase"/>
</dbReference>